<evidence type="ECO:0000313" key="1">
    <source>
        <dbReference type="EMBL" id="MPC91186.1"/>
    </source>
</evidence>
<name>A0A5B7JAW8_PORTR</name>
<dbReference type="AlphaFoldDB" id="A0A5B7JAW8"/>
<comment type="caution">
    <text evidence="1">The sequence shown here is derived from an EMBL/GenBank/DDBJ whole genome shotgun (WGS) entry which is preliminary data.</text>
</comment>
<dbReference type="Proteomes" id="UP000324222">
    <property type="component" value="Unassembled WGS sequence"/>
</dbReference>
<keyword evidence="2" id="KW-1185">Reference proteome</keyword>
<evidence type="ECO:0000313" key="2">
    <source>
        <dbReference type="Proteomes" id="UP000324222"/>
    </source>
</evidence>
<sequence>MTTPPPPHQAMESPDLCGEVPDHATVHRFLHDLFGQSPASLWANLLQEARRLLLGSGFEADLHHLLEVFREEMGTGVACLPVSAAGDCGRVGIISFLTPTLGFI</sequence>
<reference evidence="1 2" key="1">
    <citation type="submission" date="2019-05" db="EMBL/GenBank/DDBJ databases">
        <title>Another draft genome of Portunus trituberculatus and its Hox gene families provides insights of decapod evolution.</title>
        <authorList>
            <person name="Jeong J.-H."/>
            <person name="Song I."/>
            <person name="Kim S."/>
            <person name="Choi T."/>
            <person name="Kim D."/>
            <person name="Ryu S."/>
            <person name="Kim W."/>
        </authorList>
    </citation>
    <scope>NUCLEOTIDE SEQUENCE [LARGE SCALE GENOMIC DNA]</scope>
    <source>
        <tissue evidence="1">Muscle</tissue>
    </source>
</reference>
<protein>
    <submittedName>
        <fullName evidence="1">Uncharacterized protein</fullName>
    </submittedName>
</protein>
<gene>
    <name evidence="1" type="ORF">E2C01_086205</name>
</gene>
<organism evidence="1 2">
    <name type="scientific">Portunus trituberculatus</name>
    <name type="common">Swimming crab</name>
    <name type="synonym">Neptunus trituberculatus</name>
    <dbReference type="NCBI Taxonomy" id="210409"/>
    <lineage>
        <taxon>Eukaryota</taxon>
        <taxon>Metazoa</taxon>
        <taxon>Ecdysozoa</taxon>
        <taxon>Arthropoda</taxon>
        <taxon>Crustacea</taxon>
        <taxon>Multicrustacea</taxon>
        <taxon>Malacostraca</taxon>
        <taxon>Eumalacostraca</taxon>
        <taxon>Eucarida</taxon>
        <taxon>Decapoda</taxon>
        <taxon>Pleocyemata</taxon>
        <taxon>Brachyura</taxon>
        <taxon>Eubrachyura</taxon>
        <taxon>Portunoidea</taxon>
        <taxon>Portunidae</taxon>
        <taxon>Portuninae</taxon>
        <taxon>Portunus</taxon>
    </lineage>
</organism>
<accession>A0A5B7JAW8</accession>
<proteinExistence type="predicted"/>
<dbReference type="OrthoDB" id="6346795at2759"/>
<dbReference type="EMBL" id="VSRR010086885">
    <property type="protein sequence ID" value="MPC91186.1"/>
    <property type="molecule type" value="Genomic_DNA"/>
</dbReference>